<reference evidence="1" key="1">
    <citation type="submission" date="2022-11" db="EMBL/GenBank/DDBJ databases">
        <authorList>
            <person name="Petersen C."/>
        </authorList>
    </citation>
    <scope>NUCLEOTIDE SEQUENCE</scope>
    <source>
        <strain evidence="1">IBT 26290</strain>
    </source>
</reference>
<keyword evidence="2" id="KW-1185">Reference proteome</keyword>
<dbReference type="EMBL" id="JAPQKN010000002">
    <property type="protein sequence ID" value="KAJ5167893.1"/>
    <property type="molecule type" value="Genomic_DNA"/>
</dbReference>
<name>A0A9W9I6W0_9EURO</name>
<evidence type="ECO:0000313" key="1">
    <source>
        <dbReference type="EMBL" id="KAJ5167893.1"/>
    </source>
</evidence>
<evidence type="ECO:0000313" key="2">
    <source>
        <dbReference type="Proteomes" id="UP001149163"/>
    </source>
</evidence>
<gene>
    <name evidence="1" type="ORF">N7482_003487</name>
</gene>
<sequence length="65" mass="6889">MGDKKLVEDIGTARLLCTTWSTMAEAFKSTGVHFATGFLDADSGNACTKNAPLRAPEQGSPSFTH</sequence>
<accession>A0A9W9I6W0</accession>
<dbReference type="GeneID" id="81424788"/>
<organism evidence="1 2">
    <name type="scientific">Penicillium canariense</name>
    <dbReference type="NCBI Taxonomy" id="189055"/>
    <lineage>
        <taxon>Eukaryota</taxon>
        <taxon>Fungi</taxon>
        <taxon>Dikarya</taxon>
        <taxon>Ascomycota</taxon>
        <taxon>Pezizomycotina</taxon>
        <taxon>Eurotiomycetes</taxon>
        <taxon>Eurotiomycetidae</taxon>
        <taxon>Eurotiales</taxon>
        <taxon>Aspergillaceae</taxon>
        <taxon>Penicillium</taxon>
    </lineage>
</organism>
<comment type="caution">
    <text evidence="1">The sequence shown here is derived from an EMBL/GenBank/DDBJ whole genome shotgun (WGS) entry which is preliminary data.</text>
</comment>
<reference evidence="1" key="2">
    <citation type="journal article" date="2023" name="IMA Fungus">
        <title>Comparative genomic study of the Penicillium genus elucidates a diverse pangenome and 15 lateral gene transfer events.</title>
        <authorList>
            <person name="Petersen C."/>
            <person name="Sorensen T."/>
            <person name="Nielsen M.R."/>
            <person name="Sondergaard T.E."/>
            <person name="Sorensen J.L."/>
            <person name="Fitzpatrick D.A."/>
            <person name="Frisvad J.C."/>
            <person name="Nielsen K.L."/>
        </authorList>
    </citation>
    <scope>NUCLEOTIDE SEQUENCE</scope>
    <source>
        <strain evidence="1">IBT 26290</strain>
    </source>
</reference>
<dbReference type="RefSeq" id="XP_056544354.1">
    <property type="nucleotide sequence ID" value="XM_056685612.1"/>
</dbReference>
<dbReference type="Proteomes" id="UP001149163">
    <property type="component" value="Unassembled WGS sequence"/>
</dbReference>
<proteinExistence type="predicted"/>
<dbReference type="AlphaFoldDB" id="A0A9W9I6W0"/>
<protein>
    <submittedName>
        <fullName evidence="1">Uncharacterized protein</fullName>
    </submittedName>
</protein>